<comment type="caution">
    <text evidence="1">The sequence shown here is derived from an EMBL/GenBank/DDBJ whole genome shotgun (WGS) entry which is preliminary data.</text>
</comment>
<sequence length="108" mass="12418">MCWCTARNILRSPVRGDRNSISKIQQAAVVQTIDQFPPLFGQLFEQLIEYFFGAQFPLLNQEDVQILLLIRCNYLVCSSAFCLQLKASVTQCFRVCRTFSRRSAFVIS</sequence>
<reference evidence="2 3" key="2">
    <citation type="submission" date="2024-07" db="EMBL/GenBank/DDBJ databases">
        <authorList>
            <person name="Akdeniz Z."/>
        </authorList>
    </citation>
    <scope>NUCLEOTIDE SEQUENCE [LARGE SCALE GENOMIC DNA]</scope>
</reference>
<reference evidence="1" key="1">
    <citation type="submission" date="2023-06" db="EMBL/GenBank/DDBJ databases">
        <authorList>
            <person name="Kurt Z."/>
        </authorList>
    </citation>
    <scope>NUCLEOTIDE SEQUENCE</scope>
</reference>
<dbReference type="AlphaFoldDB" id="A0AA86P5R6"/>
<protein>
    <submittedName>
        <fullName evidence="2">Hypothetical_protein</fullName>
    </submittedName>
</protein>
<evidence type="ECO:0000313" key="2">
    <source>
        <dbReference type="EMBL" id="CAL6026692.1"/>
    </source>
</evidence>
<name>A0AA86P5R6_9EUKA</name>
<gene>
    <name evidence="1" type="ORF">HINF_LOCUS19580</name>
    <name evidence="2" type="ORF">HINF_LOCUS30969</name>
</gene>
<keyword evidence="3" id="KW-1185">Reference proteome</keyword>
<organism evidence="1">
    <name type="scientific">Hexamita inflata</name>
    <dbReference type="NCBI Taxonomy" id="28002"/>
    <lineage>
        <taxon>Eukaryota</taxon>
        <taxon>Metamonada</taxon>
        <taxon>Diplomonadida</taxon>
        <taxon>Hexamitidae</taxon>
        <taxon>Hexamitinae</taxon>
        <taxon>Hexamita</taxon>
    </lineage>
</organism>
<dbReference type="Proteomes" id="UP001642409">
    <property type="component" value="Unassembled WGS sequence"/>
</dbReference>
<accession>A0AA86P5R6</accession>
<dbReference type="EMBL" id="CATOUU010000499">
    <property type="protein sequence ID" value="CAI9931935.1"/>
    <property type="molecule type" value="Genomic_DNA"/>
</dbReference>
<dbReference type="EMBL" id="CAXDID020000102">
    <property type="protein sequence ID" value="CAL6026692.1"/>
    <property type="molecule type" value="Genomic_DNA"/>
</dbReference>
<evidence type="ECO:0000313" key="1">
    <source>
        <dbReference type="EMBL" id="CAI9931935.1"/>
    </source>
</evidence>
<evidence type="ECO:0000313" key="3">
    <source>
        <dbReference type="Proteomes" id="UP001642409"/>
    </source>
</evidence>
<proteinExistence type="predicted"/>